<dbReference type="InterPro" id="IPR055140">
    <property type="entry name" value="Thiolase_C_2"/>
</dbReference>
<dbReference type="SUPFAM" id="SSF53901">
    <property type="entry name" value="Thiolase-like"/>
    <property type="match status" value="2"/>
</dbReference>
<organism evidence="2 3">
    <name type="scientific">Pseudonocardia sulfidoxydans NBRC 16205</name>
    <dbReference type="NCBI Taxonomy" id="1223511"/>
    <lineage>
        <taxon>Bacteria</taxon>
        <taxon>Bacillati</taxon>
        <taxon>Actinomycetota</taxon>
        <taxon>Actinomycetes</taxon>
        <taxon>Pseudonocardiales</taxon>
        <taxon>Pseudonocardiaceae</taxon>
        <taxon>Pseudonocardia</taxon>
    </lineage>
</organism>
<sequence length="389" mass="41415">MSREARVVGIAETPFVRNSPHSAVQLMCQAIEAALADAHLAATAVEGLAICTMTVPDDAPFLAEAMGFELGWIDKCDQGGAAAVTSLIRAMHAIEAGYVDVVVCVGGGNRDPRLDHDSVLTIGDYSRRNYVAPLGYGGPNSMFGLIQRRHMHEYGTTLEQLGTIAVTQRRHARANPNALLREEMGLADYIGSRLIADPIRLLDCVMPCSGSAAVVLAAADRVAPDLPHVPVRVAAAAENVNHQVRDPLPDRLSTGVRALAPRLFRDVARDDLDFVQLYDDYPIAVLMQLEDLGFAEKGKGGAFVEQTDLAFDGTVPLNTGGGQLSCGQPRSTGGFVGVVEAIRQLQGRAEGRQVPDARAGLVTGIGHLAHSTNLACTAGLVLERSDPWR</sequence>
<protein>
    <recommendedName>
        <fullName evidence="1">Thiolase C-terminal domain-containing protein</fullName>
    </recommendedName>
</protein>
<accession>A0A511DEE4</accession>
<evidence type="ECO:0000259" key="1">
    <source>
        <dbReference type="Pfam" id="PF22691"/>
    </source>
</evidence>
<name>A0A511DEE4_9PSEU</name>
<dbReference type="InterPro" id="IPR002155">
    <property type="entry name" value="Thiolase"/>
</dbReference>
<gene>
    <name evidence="2" type="ORF">PSU4_20950</name>
</gene>
<comment type="caution">
    <text evidence="2">The sequence shown here is derived from an EMBL/GenBank/DDBJ whole genome shotgun (WGS) entry which is preliminary data.</text>
</comment>
<dbReference type="CDD" id="cd00829">
    <property type="entry name" value="SCP-x_thiolase"/>
    <property type="match status" value="1"/>
</dbReference>
<evidence type="ECO:0000313" key="2">
    <source>
        <dbReference type="EMBL" id="GEL23141.1"/>
    </source>
</evidence>
<dbReference type="EMBL" id="BJVJ01000016">
    <property type="protein sequence ID" value="GEL23141.1"/>
    <property type="molecule type" value="Genomic_DNA"/>
</dbReference>
<dbReference type="Pfam" id="PF22691">
    <property type="entry name" value="Thiolase_C_1"/>
    <property type="match status" value="1"/>
</dbReference>
<dbReference type="PIRSF" id="PIRSF000429">
    <property type="entry name" value="Ac-CoA_Ac_transf"/>
    <property type="match status" value="1"/>
</dbReference>
<dbReference type="Gene3D" id="3.40.47.10">
    <property type="match status" value="1"/>
</dbReference>
<dbReference type="Proteomes" id="UP000321685">
    <property type="component" value="Unassembled WGS sequence"/>
</dbReference>
<dbReference type="PANTHER" id="PTHR42870:SF1">
    <property type="entry name" value="NON-SPECIFIC LIPID-TRANSFER PROTEIN-LIKE 2"/>
    <property type="match status" value="1"/>
</dbReference>
<keyword evidence="3" id="KW-1185">Reference proteome</keyword>
<reference evidence="2 3" key="1">
    <citation type="submission" date="2019-07" db="EMBL/GenBank/DDBJ databases">
        <title>Whole genome shotgun sequence of Pseudonocardia sulfidoxydans NBRC 16205.</title>
        <authorList>
            <person name="Hosoyama A."/>
            <person name="Uohara A."/>
            <person name="Ohji S."/>
            <person name="Ichikawa N."/>
        </authorList>
    </citation>
    <scope>NUCLEOTIDE SEQUENCE [LARGE SCALE GENOMIC DNA]</scope>
    <source>
        <strain evidence="2 3">NBRC 16205</strain>
    </source>
</reference>
<feature type="domain" description="Thiolase C-terminal" evidence="1">
    <location>
        <begin position="249"/>
        <end position="372"/>
    </location>
</feature>
<dbReference type="InterPro" id="IPR016039">
    <property type="entry name" value="Thiolase-like"/>
</dbReference>
<evidence type="ECO:0000313" key="3">
    <source>
        <dbReference type="Proteomes" id="UP000321685"/>
    </source>
</evidence>
<dbReference type="RefSeq" id="WP_147105667.1">
    <property type="nucleotide sequence ID" value="NZ_BJVJ01000016.1"/>
</dbReference>
<dbReference type="OrthoDB" id="9785768at2"/>
<dbReference type="PANTHER" id="PTHR42870">
    <property type="entry name" value="ACETYL-COA C-ACETYLTRANSFERASE"/>
    <property type="match status" value="1"/>
</dbReference>
<dbReference type="GO" id="GO:0016747">
    <property type="term" value="F:acyltransferase activity, transferring groups other than amino-acyl groups"/>
    <property type="evidence" value="ECO:0007669"/>
    <property type="project" value="InterPro"/>
</dbReference>
<dbReference type="AlphaFoldDB" id="A0A511DEE4"/>
<proteinExistence type="predicted"/>